<proteinExistence type="predicted"/>
<dbReference type="EMBL" id="FOMX01000022">
    <property type="protein sequence ID" value="SFE90633.1"/>
    <property type="molecule type" value="Genomic_DNA"/>
</dbReference>
<gene>
    <name evidence="2" type="ORF">SAMN02745121_06020</name>
</gene>
<protein>
    <submittedName>
        <fullName evidence="2">Phosphoribosyl 1,2-cyclic phosphodiesterase</fullName>
    </submittedName>
</protein>
<feature type="domain" description="Metallo-beta-lactamase" evidence="1">
    <location>
        <begin position="27"/>
        <end position="209"/>
    </location>
</feature>
<keyword evidence="3" id="KW-1185">Reference proteome</keyword>
<dbReference type="Proteomes" id="UP000199400">
    <property type="component" value="Unassembled WGS sequence"/>
</dbReference>
<dbReference type="SMART" id="SM00849">
    <property type="entry name" value="Lactamase_B"/>
    <property type="match status" value="1"/>
</dbReference>
<dbReference type="SUPFAM" id="SSF56281">
    <property type="entry name" value="Metallo-hydrolase/oxidoreductase"/>
    <property type="match status" value="1"/>
</dbReference>
<dbReference type="PANTHER" id="PTHR42663:SF4">
    <property type="entry name" value="SLL1036 PROTEIN"/>
    <property type="match status" value="1"/>
</dbReference>
<dbReference type="OrthoDB" id="9803916at2"/>
<dbReference type="AlphaFoldDB" id="A0A1I2EDA2"/>
<sequence length="271" mass="30165">MEVTFWGTRGSIPVSGPKYAEFGGNTPCLQIALESTTDTVILDSGSGIRELGIRLVQTRAAHSRVIHLFLTHAHWDHIQGFPFFPPAFMPDFRLHIYCTKDARTILDRQMSTPFFPVGLDVMGSTKLFHHLLPQEVTTIAEATLRHIPLPHPQESTAFRVDERGKSVVFATDTEHAPDHINETLRDLAEGADVLIYDAQYTSEEYSAGKQGWGHSTFAEAVKLARAAHVGKLVLYSHDPTHDDEMLRKIEAAAQEHFPSTVAARDGMKLTL</sequence>
<dbReference type="STRING" id="54.SAMN02745121_06020"/>
<dbReference type="PANTHER" id="PTHR42663">
    <property type="entry name" value="HYDROLASE C777.06C-RELATED-RELATED"/>
    <property type="match status" value="1"/>
</dbReference>
<evidence type="ECO:0000259" key="1">
    <source>
        <dbReference type="SMART" id="SM00849"/>
    </source>
</evidence>
<dbReference type="InterPro" id="IPR001279">
    <property type="entry name" value="Metallo-B-lactamas"/>
</dbReference>
<evidence type="ECO:0000313" key="2">
    <source>
        <dbReference type="EMBL" id="SFE90633.1"/>
    </source>
</evidence>
<name>A0A1I2EDA2_9BACT</name>
<dbReference type="CDD" id="cd07715">
    <property type="entry name" value="TaR3-like_MBL-fold"/>
    <property type="match status" value="1"/>
</dbReference>
<dbReference type="Pfam" id="PF12706">
    <property type="entry name" value="Lactamase_B_2"/>
    <property type="match status" value="1"/>
</dbReference>
<dbReference type="RefSeq" id="WP_096332501.1">
    <property type="nucleotide sequence ID" value="NZ_FOMX01000022.1"/>
</dbReference>
<dbReference type="InterPro" id="IPR036866">
    <property type="entry name" value="RibonucZ/Hydroxyglut_hydro"/>
</dbReference>
<accession>A0A1I2EDA2</accession>
<reference evidence="3" key="1">
    <citation type="submission" date="2016-10" db="EMBL/GenBank/DDBJ databases">
        <authorList>
            <person name="Varghese N."/>
            <person name="Submissions S."/>
        </authorList>
    </citation>
    <scope>NUCLEOTIDE SEQUENCE [LARGE SCALE GENOMIC DNA]</scope>
    <source>
        <strain evidence="3">ATCC 25963</strain>
    </source>
</reference>
<evidence type="ECO:0000313" key="3">
    <source>
        <dbReference type="Proteomes" id="UP000199400"/>
    </source>
</evidence>
<organism evidence="2 3">
    <name type="scientific">Nannocystis exedens</name>
    <dbReference type="NCBI Taxonomy" id="54"/>
    <lineage>
        <taxon>Bacteria</taxon>
        <taxon>Pseudomonadati</taxon>
        <taxon>Myxococcota</taxon>
        <taxon>Polyangia</taxon>
        <taxon>Nannocystales</taxon>
        <taxon>Nannocystaceae</taxon>
        <taxon>Nannocystis</taxon>
    </lineage>
</organism>
<dbReference type="Gene3D" id="3.60.15.10">
    <property type="entry name" value="Ribonuclease Z/Hydroxyacylglutathione hydrolase-like"/>
    <property type="match status" value="1"/>
</dbReference>